<dbReference type="Pfam" id="PF05678">
    <property type="entry name" value="VQ"/>
    <property type="match status" value="1"/>
</dbReference>
<evidence type="ECO:0000259" key="2">
    <source>
        <dbReference type="Pfam" id="PF05678"/>
    </source>
</evidence>
<dbReference type="AlphaFoldDB" id="A0AAV0ZJK8"/>
<dbReference type="EMBL" id="OX451737">
    <property type="protein sequence ID" value="CAI8598855.1"/>
    <property type="molecule type" value="Genomic_DNA"/>
</dbReference>
<accession>A0AAV0ZJK8</accession>
<feature type="region of interest" description="Disordered" evidence="1">
    <location>
        <begin position="85"/>
        <end position="120"/>
    </location>
</feature>
<keyword evidence="4" id="KW-1185">Reference proteome</keyword>
<dbReference type="InterPro" id="IPR039607">
    <property type="entry name" value="VQ_8/17/18/20/21/25"/>
</dbReference>
<dbReference type="GO" id="GO:0005634">
    <property type="term" value="C:nucleus"/>
    <property type="evidence" value="ECO:0007669"/>
    <property type="project" value="TreeGrafter"/>
</dbReference>
<proteinExistence type="predicted"/>
<feature type="domain" description="VQ" evidence="2">
    <location>
        <begin position="66"/>
        <end position="84"/>
    </location>
</feature>
<organism evidence="3 4">
    <name type="scientific">Vicia faba</name>
    <name type="common">Broad bean</name>
    <name type="synonym">Faba vulgaris</name>
    <dbReference type="NCBI Taxonomy" id="3906"/>
    <lineage>
        <taxon>Eukaryota</taxon>
        <taxon>Viridiplantae</taxon>
        <taxon>Streptophyta</taxon>
        <taxon>Embryophyta</taxon>
        <taxon>Tracheophyta</taxon>
        <taxon>Spermatophyta</taxon>
        <taxon>Magnoliopsida</taxon>
        <taxon>eudicotyledons</taxon>
        <taxon>Gunneridae</taxon>
        <taxon>Pentapetalae</taxon>
        <taxon>rosids</taxon>
        <taxon>fabids</taxon>
        <taxon>Fabales</taxon>
        <taxon>Fabaceae</taxon>
        <taxon>Papilionoideae</taxon>
        <taxon>50 kb inversion clade</taxon>
        <taxon>NPAAA clade</taxon>
        <taxon>Hologalegina</taxon>
        <taxon>IRL clade</taxon>
        <taxon>Fabeae</taxon>
        <taxon>Vicia</taxon>
    </lineage>
</organism>
<protein>
    <recommendedName>
        <fullName evidence="2">VQ domain-containing protein</fullName>
    </recommendedName>
</protein>
<name>A0AAV0ZJK8_VICFA</name>
<dbReference type="Proteomes" id="UP001157006">
    <property type="component" value="Chromosome 2"/>
</dbReference>
<evidence type="ECO:0000256" key="1">
    <source>
        <dbReference type="SAM" id="MobiDB-lite"/>
    </source>
</evidence>
<dbReference type="InterPro" id="IPR008889">
    <property type="entry name" value="VQ"/>
</dbReference>
<feature type="region of interest" description="Disordered" evidence="1">
    <location>
        <begin position="1"/>
        <end position="47"/>
    </location>
</feature>
<evidence type="ECO:0000313" key="3">
    <source>
        <dbReference type="EMBL" id="CAI8598855.1"/>
    </source>
</evidence>
<evidence type="ECO:0000313" key="4">
    <source>
        <dbReference type="Proteomes" id="UP001157006"/>
    </source>
</evidence>
<gene>
    <name evidence="3" type="ORF">VFH_II147840</name>
</gene>
<feature type="region of interest" description="Disordered" evidence="1">
    <location>
        <begin position="291"/>
        <end position="430"/>
    </location>
</feature>
<dbReference type="PANTHER" id="PTHR33143:SF6">
    <property type="entry name" value="OS08G0102900 PROTEIN"/>
    <property type="match status" value="1"/>
</dbReference>
<feature type="compositionally biased region" description="Polar residues" evidence="1">
    <location>
        <begin position="402"/>
        <end position="419"/>
    </location>
</feature>
<feature type="compositionally biased region" description="Polar residues" evidence="1">
    <location>
        <begin position="314"/>
        <end position="359"/>
    </location>
</feature>
<reference evidence="3 4" key="1">
    <citation type="submission" date="2023-01" db="EMBL/GenBank/DDBJ databases">
        <authorList>
            <person name="Kreplak J."/>
        </authorList>
    </citation>
    <scope>NUCLEOTIDE SEQUENCE [LARGE SCALE GENOMIC DNA]</scope>
</reference>
<dbReference type="PANTHER" id="PTHR33143">
    <property type="entry name" value="F16F4.1 PROTEIN-RELATED"/>
    <property type="match status" value="1"/>
</dbReference>
<sequence length="467" mass="52874">MNPPNLPTGKPYSFLMNKERPFSRQNPLTVNKESRKITKNPPLPKPRKMIKQIEEPRIIYTVPQRVIHASPQDFKDIVQRLTGIEQPTGDSKVSPAARLASSERTSPERKERPFWSNGDDDMMRMLDSGVPMSQFPGIVLPEPAVLPPLPYENFLPPEMPQMQYNNFLPPEMPQMQYNNFLPPVLPQMQYNNFLPPVLPQMQYNNFLPPRLPQQQYNNFLPPRLPQQQYNNSLPVLFPPVTSERLMQLTTSEIFPPVNNVPIPPDSFLPNTWQEKPSNIFSPDTALPLEFFPPERLPSTQSDNLLPDNWHPSDILSSDNCQPSDILSSDNCQPSDTFTPVTLPSAESGNFSPDNWSPSDIFSADTCEPSDILSPVLPSTQSDPCQPIPLDNFSRAPLPPTPSDNWLPSDTFSPETSQPKPNEVFSPVLGRQSQTVLSYDGVWPENRIFAKPPEFVPADVVPPHTRWN</sequence>